<gene>
    <name evidence="3" type="ORF">LDJ82_07850</name>
</gene>
<accession>A0ABS7YYK4</accession>
<keyword evidence="4" id="KW-1185">Reference proteome</keyword>
<dbReference type="PROSITE" id="PS51099">
    <property type="entry name" value="PTS_EIIB_TYPE_2"/>
    <property type="match status" value="1"/>
</dbReference>
<comment type="caution">
    <text evidence="3">The sequence shown here is derived from an EMBL/GenBank/DDBJ whole genome shotgun (WGS) entry which is preliminary data.</text>
</comment>
<dbReference type="SUPFAM" id="SSF52794">
    <property type="entry name" value="PTS system IIB component-like"/>
    <property type="match status" value="1"/>
</dbReference>
<keyword evidence="3" id="KW-0762">Sugar transport</keyword>
<proteinExistence type="predicted"/>
<evidence type="ECO:0000256" key="1">
    <source>
        <dbReference type="ARBA" id="ARBA00022679"/>
    </source>
</evidence>
<dbReference type="CDD" id="cd05563">
    <property type="entry name" value="PTS_IIB_ascorbate"/>
    <property type="match status" value="1"/>
</dbReference>
<sequence length="98" mass="10910">MKIIVACANGAGTSLMMMNKIKQAFKELDYQGKLDISHCSLSEGKSTGRTADVIFCAVNFMKDFDQLKAKGVEIIGMKNILSKDEAKERILEHKLLEK</sequence>
<protein>
    <submittedName>
        <fullName evidence="3">PTS sugar transporter subunit IIB</fullName>
    </submittedName>
</protein>
<dbReference type="InterPro" id="IPR003501">
    <property type="entry name" value="PTS_EIIB_2/3"/>
</dbReference>
<dbReference type="InterPro" id="IPR036095">
    <property type="entry name" value="PTS_EIIB-like_sf"/>
</dbReference>
<organism evidence="3 4">
    <name type="scientific">Anaerococcus degeneri</name>
    <dbReference type="NCBI Taxonomy" id="361500"/>
    <lineage>
        <taxon>Bacteria</taxon>
        <taxon>Bacillati</taxon>
        <taxon>Bacillota</taxon>
        <taxon>Tissierellia</taxon>
        <taxon>Tissierellales</taxon>
        <taxon>Peptoniphilaceae</taxon>
        <taxon>Anaerococcus</taxon>
    </lineage>
</organism>
<feature type="domain" description="PTS EIIB type-2" evidence="2">
    <location>
        <begin position="1"/>
        <end position="98"/>
    </location>
</feature>
<dbReference type="Gene3D" id="3.40.50.2300">
    <property type="match status" value="1"/>
</dbReference>
<dbReference type="Proteomes" id="UP001198374">
    <property type="component" value="Unassembled WGS sequence"/>
</dbReference>
<evidence type="ECO:0000313" key="3">
    <source>
        <dbReference type="EMBL" id="MCA2096802.1"/>
    </source>
</evidence>
<dbReference type="InterPro" id="IPR013011">
    <property type="entry name" value="PTS_EIIB_2"/>
</dbReference>
<keyword evidence="3" id="KW-0813">Transport</keyword>
<keyword evidence="1" id="KW-0808">Transferase</keyword>
<dbReference type="EMBL" id="JAIWIY010000001">
    <property type="protein sequence ID" value="MCA2096802.1"/>
    <property type="molecule type" value="Genomic_DNA"/>
</dbReference>
<dbReference type="Pfam" id="PF02302">
    <property type="entry name" value="PTS_IIB"/>
    <property type="match status" value="1"/>
</dbReference>
<reference evidence="4" key="1">
    <citation type="submission" date="2023-07" db="EMBL/GenBank/DDBJ databases">
        <title>FDA dAtabase for Regulatory Grade micrObial Sequences (FDA-ARGOS): Supporting development and validation of Infectious Disease Dx tests.</title>
        <authorList>
            <person name="Sproer C."/>
            <person name="Gronow S."/>
            <person name="Severitt S."/>
            <person name="Schroder I."/>
            <person name="Tallon L."/>
            <person name="Sadzewicz L."/>
            <person name="Zhao X."/>
            <person name="Boylan J."/>
            <person name="Ott S."/>
            <person name="Bowen H."/>
            <person name="Vavikolanu K."/>
            <person name="Hazen T."/>
            <person name="Aluvathingal J."/>
            <person name="Nadendla S."/>
            <person name="Lowell S."/>
            <person name="Myers T."/>
            <person name="Yan Y."/>
        </authorList>
    </citation>
    <scope>NUCLEOTIDE SEQUENCE [LARGE SCALE GENOMIC DNA]</scope>
    <source>
        <strain evidence="4">FDAARGOS_1538</strain>
    </source>
</reference>
<name>A0ABS7YYK4_9FIRM</name>
<dbReference type="RefSeq" id="WP_209770938.1">
    <property type="nucleotide sequence ID" value="NZ_JAGGLO010000001.1"/>
</dbReference>
<evidence type="ECO:0000313" key="4">
    <source>
        <dbReference type="Proteomes" id="UP001198374"/>
    </source>
</evidence>
<evidence type="ECO:0000259" key="2">
    <source>
        <dbReference type="PROSITE" id="PS51099"/>
    </source>
</evidence>